<name>A0ACD5VIV0_AVESA</name>
<accession>A0ACD5VIV0</accession>
<proteinExistence type="predicted"/>
<keyword evidence="2" id="KW-1185">Reference proteome</keyword>
<evidence type="ECO:0000313" key="1">
    <source>
        <dbReference type="EnsemblPlants" id="AVESA.00010b.r2.3CG0452600.1.CDS"/>
    </source>
</evidence>
<dbReference type="EnsemblPlants" id="AVESA.00010b.r2.3CG0452600.1">
    <property type="protein sequence ID" value="AVESA.00010b.r2.3CG0452600.1.CDS"/>
    <property type="gene ID" value="AVESA.00010b.r2.3CG0452600"/>
</dbReference>
<protein>
    <submittedName>
        <fullName evidence="1">Uncharacterized protein</fullName>
    </submittedName>
</protein>
<sequence length="164" mass="18847">MVSQILHSMLGFVKSPVSVTLSQVTGRLYITWGIMWSFPEAQSHILLTTLVLTWSITEVIRYSFFAIKETFGSEPFWILWLRYSTFLVLYPIGFLGEVGLIFIAMPSMKASGKYCLRIPNKWNLSFDYHNMSAVLMTLYVPGFPYLFCYMLAKRKKVLSAAKIS</sequence>
<evidence type="ECO:0000313" key="2">
    <source>
        <dbReference type="Proteomes" id="UP001732700"/>
    </source>
</evidence>
<reference evidence="1" key="2">
    <citation type="submission" date="2025-09" db="UniProtKB">
        <authorList>
            <consortium name="EnsemblPlants"/>
        </authorList>
    </citation>
    <scope>IDENTIFICATION</scope>
</reference>
<reference evidence="1" key="1">
    <citation type="submission" date="2021-05" db="EMBL/GenBank/DDBJ databases">
        <authorList>
            <person name="Scholz U."/>
            <person name="Mascher M."/>
            <person name="Fiebig A."/>
        </authorList>
    </citation>
    <scope>NUCLEOTIDE SEQUENCE [LARGE SCALE GENOMIC DNA]</scope>
</reference>
<organism evidence="1 2">
    <name type="scientific">Avena sativa</name>
    <name type="common">Oat</name>
    <dbReference type="NCBI Taxonomy" id="4498"/>
    <lineage>
        <taxon>Eukaryota</taxon>
        <taxon>Viridiplantae</taxon>
        <taxon>Streptophyta</taxon>
        <taxon>Embryophyta</taxon>
        <taxon>Tracheophyta</taxon>
        <taxon>Spermatophyta</taxon>
        <taxon>Magnoliopsida</taxon>
        <taxon>Liliopsida</taxon>
        <taxon>Poales</taxon>
        <taxon>Poaceae</taxon>
        <taxon>BOP clade</taxon>
        <taxon>Pooideae</taxon>
        <taxon>Poodae</taxon>
        <taxon>Poeae</taxon>
        <taxon>Poeae Chloroplast Group 1 (Aveneae type)</taxon>
        <taxon>Aveninae</taxon>
        <taxon>Avena</taxon>
    </lineage>
</organism>
<dbReference type="Proteomes" id="UP001732700">
    <property type="component" value="Chromosome 3C"/>
</dbReference>